<comment type="caution">
    <text evidence="4">The sequence shown here is derived from an EMBL/GenBank/DDBJ whole genome shotgun (WGS) entry which is preliminary data.</text>
</comment>
<name>A0A0R2KWZ8_9LACO</name>
<dbReference type="InterPro" id="IPR050425">
    <property type="entry name" value="NAD(P)_dehydrat-like"/>
</dbReference>
<reference evidence="4 5" key="1">
    <citation type="journal article" date="2015" name="Genome Announc.">
        <title>Expanding the biotechnology potential of lactobacilli through comparative genomics of 213 strains and associated genera.</title>
        <authorList>
            <person name="Sun Z."/>
            <person name="Harris H.M."/>
            <person name="McCann A."/>
            <person name="Guo C."/>
            <person name="Argimon S."/>
            <person name="Zhang W."/>
            <person name="Yang X."/>
            <person name="Jeffery I.B."/>
            <person name="Cooney J.C."/>
            <person name="Kagawa T.F."/>
            <person name="Liu W."/>
            <person name="Song Y."/>
            <person name="Salvetti E."/>
            <person name="Wrobel A."/>
            <person name="Rasinkangas P."/>
            <person name="Parkhill J."/>
            <person name="Rea M.C."/>
            <person name="O'Sullivan O."/>
            <person name="Ritari J."/>
            <person name="Douillard F.P."/>
            <person name="Paul Ross R."/>
            <person name="Yang R."/>
            <person name="Briner A.E."/>
            <person name="Felis G.E."/>
            <person name="de Vos W.M."/>
            <person name="Barrangou R."/>
            <person name="Klaenhammer T.R."/>
            <person name="Caufield P.W."/>
            <person name="Cui Y."/>
            <person name="Zhang H."/>
            <person name="O'Toole P.W."/>
        </authorList>
    </citation>
    <scope>NUCLEOTIDE SEQUENCE [LARGE SCALE GENOMIC DNA]</scope>
    <source>
        <strain evidence="4 5">DSM 22696</strain>
    </source>
</reference>
<feature type="domain" description="NAD-dependent epimerase/dehydratase" evidence="3">
    <location>
        <begin position="8"/>
        <end position="129"/>
    </location>
</feature>
<dbReference type="Gene3D" id="3.40.50.720">
    <property type="entry name" value="NAD(P)-binding Rossmann-like Domain"/>
    <property type="match status" value="1"/>
</dbReference>
<dbReference type="Proteomes" id="UP000051139">
    <property type="component" value="Unassembled WGS sequence"/>
</dbReference>
<dbReference type="GO" id="GO:0016616">
    <property type="term" value="F:oxidoreductase activity, acting on the CH-OH group of donors, NAD or NADP as acceptor"/>
    <property type="evidence" value="ECO:0007669"/>
    <property type="project" value="TreeGrafter"/>
</dbReference>
<protein>
    <submittedName>
        <fullName evidence="4">Dihydroflavonol-4-reductase</fullName>
    </submittedName>
</protein>
<evidence type="ECO:0000259" key="3">
    <source>
        <dbReference type="Pfam" id="PF01370"/>
    </source>
</evidence>
<evidence type="ECO:0000313" key="5">
    <source>
        <dbReference type="Proteomes" id="UP000051139"/>
    </source>
</evidence>
<sequence length="138" mass="15301">MKHENEIALISGITGYMATWVAKKLLEEGYRVRGTYRSEKRLPYIKKILPGVELVQTDLNSDAGWDDAFKDVTAFFHVASPQAVATEHDRTGTAMKGVDNVFAAAFRASSLRKIVLTSSEAAVAYGKQNKTMYGRLQI</sequence>
<dbReference type="EMBL" id="JQCB01000018">
    <property type="protein sequence ID" value="KRN93977.1"/>
    <property type="molecule type" value="Genomic_DNA"/>
</dbReference>
<organism evidence="4 5">
    <name type="scientific">Furfurilactobacillus siliginis</name>
    <dbReference type="NCBI Taxonomy" id="348151"/>
    <lineage>
        <taxon>Bacteria</taxon>
        <taxon>Bacillati</taxon>
        <taxon>Bacillota</taxon>
        <taxon>Bacilli</taxon>
        <taxon>Lactobacillales</taxon>
        <taxon>Lactobacillaceae</taxon>
        <taxon>Furfurilactobacillus</taxon>
    </lineage>
</organism>
<gene>
    <name evidence="4" type="ORF">IV55_GL000634</name>
</gene>
<dbReference type="RefSeq" id="WP_057811499.1">
    <property type="nucleotide sequence ID" value="NZ_JQCB01000018.1"/>
</dbReference>
<dbReference type="PATRIC" id="fig|348151.3.peg.650"/>
<dbReference type="InterPro" id="IPR001509">
    <property type="entry name" value="Epimerase_deHydtase"/>
</dbReference>
<dbReference type="InterPro" id="IPR036291">
    <property type="entry name" value="NAD(P)-bd_dom_sf"/>
</dbReference>
<dbReference type="PANTHER" id="PTHR10366">
    <property type="entry name" value="NAD DEPENDENT EPIMERASE/DEHYDRATASE"/>
    <property type="match status" value="1"/>
</dbReference>
<evidence type="ECO:0000313" key="4">
    <source>
        <dbReference type="EMBL" id="KRN93977.1"/>
    </source>
</evidence>
<evidence type="ECO:0000256" key="2">
    <source>
        <dbReference type="ARBA" id="ARBA00023445"/>
    </source>
</evidence>
<dbReference type="AlphaFoldDB" id="A0A0R2KWZ8"/>
<dbReference type="SUPFAM" id="SSF51735">
    <property type="entry name" value="NAD(P)-binding Rossmann-fold domains"/>
    <property type="match status" value="1"/>
</dbReference>
<dbReference type="STRING" id="348151.IV55_GL000634"/>
<dbReference type="PANTHER" id="PTHR10366:SF564">
    <property type="entry name" value="STEROL-4-ALPHA-CARBOXYLATE 3-DEHYDROGENASE, DECARBOXYLATING"/>
    <property type="match status" value="1"/>
</dbReference>
<dbReference type="Pfam" id="PF01370">
    <property type="entry name" value="Epimerase"/>
    <property type="match status" value="1"/>
</dbReference>
<keyword evidence="5" id="KW-1185">Reference proteome</keyword>
<proteinExistence type="inferred from homology"/>
<keyword evidence="1" id="KW-0560">Oxidoreductase</keyword>
<comment type="similarity">
    <text evidence="2">Belongs to the NAD(P)-dependent epimerase/dehydratase family. Dihydroflavonol-4-reductase subfamily.</text>
</comment>
<evidence type="ECO:0000256" key="1">
    <source>
        <dbReference type="ARBA" id="ARBA00023002"/>
    </source>
</evidence>
<accession>A0A0R2KWZ8</accession>
<dbReference type="OrthoDB" id="9778052at2"/>